<gene>
    <name evidence="1" type="ORF">KUV26_20605</name>
</gene>
<comment type="caution">
    <text evidence="1">The sequence shown here is derived from an EMBL/GenBank/DDBJ whole genome shotgun (WGS) entry which is preliminary data.</text>
</comment>
<organism evidence="1 2">
    <name type="scientific">Leisingera daeponensis</name>
    <dbReference type="NCBI Taxonomy" id="405746"/>
    <lineage>
        <taxon>Bacteria</taxon>
        <taxon>Pseudomonadati</taxon>
        <taxon>Pseudomonadota</taxon>
        <taxon>Alphaproteobacteria</taxon>
        <taxon>Rhodobacterales</taxon>
        <taxon>Roseobacteraceae</taxon>
        <taxon>Leisingera</taxon>
    </lineage>
</organism>
<dbReference type="Pfam" id="PF14337">
    <property type="entry name" value="Abi_alpha"/>
    <property type="match status" value="1"/>
</dbReference>
<dbReference type="Proteomes" id="UP000766629">
    <property type="component" value="Unassembled WGS sequence"/>
</dbReference>
<proteinExistence type="predicted"/>
<dbReference type="RefSeq" id="WP_222509792.1">
    <property type="nucleotide sequence ID" value="NZ_JAHVJA010000014.1"/>
</dbReference>
<keyword evidence="2" id="KW-1185">Reference proteome</keyword>
<reference evidence="1 2" key="1">
    <citation type="submission" date="2021-06" db="EMBL/GenBank/DDBJ databases">
        <title>50 bacteria genomes isolated from Dapeng, Shenzhen, China.</title>
        <authorList>
            <person name="Zheng W."/>
            <person name="Yu S."/>
            <person name="Huang Y."/>
        </authorList>
    </citation>
    <scope>NUCLEOTIDE SEQUENCE [LARGE SCALE GENOMIC DNA]</scope>
    <source>
        <strain evidence="1 2">DP1N14-2</strain>
    </source>
</reference>
<dbReference type="InterPro" id="IPR025506">
    <property type="entry name" value="Abi_alpha"/>
</dbReference>
<evidence type="ECO:0000313" key="2">
    <source>
        <dbReference type="Proteomes" id="UP000766629"/>
    </source>
</evidence>
<sequence length="296" mass="32638">MQSEENPLASISEGLPPGVAKVLSAAAGGLTPGIKDTSADIWGALVGDRVKLWRIRNWISGLEKTAAHIERMGLDLSQAKPLPYGDMLALFDGISKEDDADLSDLWARLIAGAMSESDEPAVSSRSVASVLEQMSPDAAKVFFLLAKMHHMALLDKKIQRLRTKEFFPLTESEETLDERNLTDEKDRVIFEIDGFWTGIKGDAQLDISKSELLRLNLIQAKVVPIAFDDEPFSRGVNVNKAGLDMIVSDLVQKTKELVDNRTLFSARPFREVSAPRKVNFELSVSGIEIAKKLSIF</sequence>
<evidence type="ECO:0000313" key="1">
    <source>
        <dbReference type="EMBL" id="MBY6141844.1"/>
    </source>
</evidence>
<protein>
    <submittedName>
        <fullName evidence="1">DUF4393 domain-containing protein</fullName>
    </submittedName>
</protein>
<name>A0ABS7NKV2_9RHOB</name>
<dbReference type="EMBL" id="JAHVJA010000014">
    <property type="protein sequence ID" value="MBY6141844.1"/>
    <property type="molecule type" value="Genomic_DNA"/>
</dbReference>
<accession>A0ABS7NKV2</accession>